<dbReference type="SUPFAM" id="SSF55811">
    <property type="entry name" value="Nudix"/>
    <property type="match status" value="1"/>
</dbReference>
<dbReference type="InterPro" id="IPR015797">
    <property type="entry name" value="NUDIX_hydrolase-like_dom_sf"/>
</dbReference>
<dbReference type="GeneID" id="87885030"/>
<dbReference type="PANTHER" id="PTHR43046">
    <property type="entry name" value="GDP-MANNOSE MANNOSYL HYDROLASE"/>
    <property type="match status" value="1"/>
</dbReference>
<evidence type="ECO:0000256" key="3">
    <source>
        <dbReference type="RuleBase" id="RU003476"/>
    </source>
</evidence>
<dbReference type="Gene3D" id="3.90.79.10">
    <property type="entry name" value="Nucleoside Triphosphate Pyrophosphohydrolase"/>
    <property type="match status" value="1"/>
</dbReference>
<keyword evidence="2 3" id="KW-0378">Hydrolase</keyword>
<proteinExistence type="inferred from homology"/>
<dbReference type="InterPro" id="IPR020084">
    <property type="entry name" value="NUDIX_hydrolase_CS"/>
</dbReference>
<evidence type="ECO:0000313" key="5">
    <source>
        <dbReference type="EMBL" id="KAK3306790.1"/>
    </source>
</evidence>
<dbReference type="PANTHER" id="PTHR43046:SF14">
    <property type="entry name" value="MUTT_NUDIX FAMILY PROTEIN"/>
    <property type="match status" value="1"/>
</dbReference>
<evidence type="ECO:0000256" key="2">
    <source>
        <dbReference type="ARBA" id="ARBA00022801"/>
    </source>
</evidence>
<organism evidence="5 6">
    <name type="scientific">Chaetomium strumarium</name>
    <dbReference type="NCBI Taxonomy" id="1170767"/>
    <lineage>
        <taxon>Eukaryota</taxon>
        <taxon>Fungi</taxon>
        <taxon>Dikarya</taxon>
        <taxon>Ascomycota</taxon>
        <taxon>Pezizomycotina</taxon>
        <taxon>Sordariomycetes</taxon>
        <taxon>Sordariomycetidae</taxon>
        <taxon>Sordariales</taxon>
        <taxon>Chaetomiaceae</taxon>
        <taxon>Chaetomium</taxon>
    </lineage>
</organism>
<reference evidence="5" key="2">
    <citation type="submission" date="2023-06" db="EMBL/GenBank/DDBJ databases">
        <authorList>
            <consortium name="Lawrence Berkeley National Laboratory"/>
            <person name="Mondo S.J."/>
            <person name="Hensen N."/>
            <person name="Bonometti L."/>
            <person name="Westerberg I."/>
            <person name="Brannstrom I.O."/>
            <person name="Guillou S."/>
            <person name="Cros-Aarteil S."/>
            <person name="Calhoun S."/>
            <person name="Haridas S."/>
            <person name="Kuo A."/>
            <person name="Pangilinan J."/>
            <person name="Riley R."/>
            <person name="Labutti K."/>
            <person name="Andreopoulos B."/>
            <person name="Lipzen A."/>
            <person name="Chen C."/>
            <person name="Yanf M."/>
            <person name="Daum C."/>
            <person name="Ng V."/>
            <person name="Clum A."/>
            <person name="Steindorff A."/>
            <person name="Ohm R."/>
            <person name="Martin F."/>
            <person name="Silar P."/>
            <person name="Natvig D."/>
            <person name="Lalanne C."/>
            <person name="Gautier V."/>
            <person name="Ament-Velasquez S.L."/>
            <person name="Kruys A."/>
            <person name="Hutchinson M.I."/>
            <person name="Powell A.J."/>
            <person name="Barry K."/>
            <person name="Miller A.N."/>
            <person name="Grigoriev I.V."/>
            <person name="Debuchy R."/>
            <person name="Gladieux P."/>
            <person name="Thoren M.H."/>
            <person name="Johannesson H."/>
        </authorList>
    </citation>
    <scope>NUCLEOTIDE SEQUENCE</scope>
    <source>
        <strain evidence="5">CBS 333.67</strain>
    </source>
</reference>
<dbReference type="PROSITE" id="PS00893">
    <property type="entry name" value="NUDIX_BOX"/>
    <property type="match status" value="1"/>
</dbReference>
<name>A0AAJ0GVK2_9PEZI</name>
<comment type="similarity">
    <text evidence="3">Belongs to the Nudix hydrolase family.</text>
</comment>
<comment type="cofactor">
    <cofactor evidence="1">
        <name>Mg(2+)</name>
        <dbReference type="ChEBI" id="CHEBI:18420"/>
    </cofactor>
</comment>
<dbReference type="EMBL" id="JAUDZG010000003">
    <property type="protein sequence ID" value="KAK3306790.1"/>
    <property type="molecule type" value="Genomic_DNA"/>
</dbReference>
<gene>
    <name evidence="5" type="ORF">B0T15DRAFT_484051</name>
</gene>
<evidence type="ECO:0000256" key="1">
    <source>
        <dbReference type="ARBA" id="ARBA00001946"/>
    </source>
</evidence>
<dbReference type="Pfam" id="PF00293">
    <property type="entry name" value="NUDIX"/>
    <property type="match status" value="1"/>
</dbReference>
<dbReference type="AlphaFoldDB" id="A0AAJ0GVK2"/>
<dbReference type="GO" id="GO:0016787">
    <property type="term" value="F:hydrolase activity"/>
    <property type="evidence" value="ECO:0007669"/>
    <property type="project" value="UniProtKB-KW"/>
</dbReference>
<dbReference type="InterPro" id="IPR020476">
    <property type="entry name" value="Nudix_hydrolase"/>
</dbReference>
<reference evidence="5" key="1">
    <citation type="journal article" date="2023" name="Mol. Phylogenet. Evol.">
        <title>Genome-scale phylogeny and comparative genomics of the fungal order Sordariales.</title>
        <authorList>
            <person name="Hensen N."/>
            <person name="Bonometti L."/>
            <person name="Westerberg I."/>
            <person name="Brannstrom I.O."/>
            <person name="Guillou S."/>
            <person name="Cros-Aarteil S."/>
            <person name="Calhoun S."/>
            <person name="Haridas S."/>
            <person name="Kuo A."/>
            <person name="Mondo S."/>
            <person name="Pangilinan J."/>
            <person name="Riley R."/>
            <person name="LaButti K."/>
            <person name="Andreopoulos B."/>
            <person name="Lipzen A."/>
            <person name="Chen C."/>
            <person name="Yan M."/>
            <person name="Daum C."/>
            <person name="Ng V."/>
            <person name="Clum A."/>
            <person name="Steindorff A."/>
            <person name="Ohm R.A."/>
            <person name="Martin F."/>
            <person name="Silar P."/>
            <person name="Natvig D.O."/>
            <person name="Lalanne C."/>
            <person name="Gautier V."/>
            <person name="Ament-Velasquez S.L."/>
            <person name="Kruys A."/>
            <person name="Hutchinson M.I."/>
            <person name="Powell A.J."/>
            <person name="Barry K."/>
            <person name="Miller A.N."/>
            <person name="Grigoriev I.V."/>
            <person name="Debuchy R."/>
            <person name="Gladieux P."/>
            <person name="Hiltunen Thoren M."/>
            <person name="Johannesson H."/>
        </authorList>
    </citation>
    <scope>NUCLEOTIDE SEQUENCE</scope>
    <source>
        <strain evidence="5">CBS 333.67</strain>
    </source>
</reference>
<dbReference type="PROSITE" id="PS51462">
    <property type="entry name" value="NUDIX"/>
    <property type="match status" value="1"/>
</dbReference>
<accession>A0AAJ0GVK2</accession>
<comment type="caution">
    <text evidence="5">The sequence shown here is derived from an EMBL/GenBank/DDBJ whole genome shotgun (WGS) entry which is preliminary data.</text>
</comment>
<dbReference type="PRINTS" id="PR00502">
    <property type="entry name" value="NUDIXFAMILY"/>
</dbReference>
<sequence length="186" mass="20546">MMTATSSFPDPKVIGTKKPGVSYTDRHSARVVAFNAGGEVAILYAKRENYYKLPGGGIEPGEDHETAAKREFQEETGGLIRLRGNGCVAATEEFRFQQRQVSYCYCADLVDDSGEPALIEEEREDGLGHLWMSVDEAKKAMAAAEPSSEFGRSVKERDMYLLDQASKYIAIQLPFTRGNPDDQQAP</sequence>
<evidence type="ECO:0000259" key="4">
    <source>
        <dbReference type="PROSITE" id="PS51462"/>
    </source>
</evidence>
<evidence type="ECO:0000313" key="6">
    <source>
        <dbReference type="Proteomes" id="UP001273166"/>
    </source>
</evidence>
<dbReference type="RefSeq" id="XP_062722570.1">
    <property type="nucleotide sequence ID" value="XM_062866201.1"/>
</dbReference>
<dbReference type="Proteomes" id="UP001273166">
    <property type="component" value="Unassembled WGS sequence"/>
</dbReference>
<protein>
    <submittedName>
        <fullName evidence="5">NUDIX hydrolase domain-like protein</fullName>
    </submittedName>
</protein>
<dbReference type="InterPro" id="IPR000086">
    <property type="entry name" value="NUDIX_hydrolase_dom"/>
</dbReference>
<feature type="domain" description="Nudix hydrolase" evidence="4">
    <location>
        <begin position="24"/>
        <end position="156"/>
    </location>
</feature>
<keyword evidence="6" id="KW-1185">Reference proteome</keyword>